<dbReference type="PANTHER" id="PTHR36834">
    <property type="entry name" value="MEMBRANE PROTEIN-RELATED"/>
    <property type="match status" value="1"/>
</dbReference>
<keyword evidence="1" id="KW-0472">Membrane</keyword>
<accession>A0A9X2I9I9</accession>
<comment type="caution">
    <text evidence="3">The sequence shown here is derived from an EMBL/GenBank/DDBJ whole genome shotgun (WGS) entry which is preliminary data.</text>
</comment>
<proteinExistence type="predicted"/>
<dbReference type="InterPro" id="IPR053150">
    <property type="entry name" value="Teicoplanin_resist-assoc"/>
</dbReference>
<dbReference type="PANTHER" id="PTHR36834:SF2">
    <property type="entry name" value="MEMBRANE PROTEIN"/>
    <property type="match status" value="1"/>
</dbReference>
<dbReference type="Pfam" id="PF04892">
    <property type="entry name" value="VanZ"/>
    <property type="match status" value="1"/>
</dbReference>
<keyword evidence="1" id="KW-1133">Transmembrane helix</keyword>
<organism evidence="3 4">
    <name type="scientific">Halalkalibacter alkaliphilus</name>
    <dbReference type="NCBI Taxonomy" id="2917993"/>
    <lineage>
        <taxon>Bacteria</taxon>
        <taxon>Bacillati</taxon>
        <taxon>Bacillota</taxon>
        <taxon>Bacilli</taxon>
        <taxon>Bacillales</taxon>
        <taxon>Bacillaceae</taxon>
        <taxon>Halalkalibacter</taxon>
    </lineage>
</organism>
<protein>
    <submittedName>
        <fullName evidence="3">VanZ family protein</fullName>
    </submittedName>
</protein>
<evidence type="ECO:0000256" key="1">
    <source>
        <dbReference type="SAM" id="Phobius"/>
    </source>
</evidence>
<evidence type="ECO:0000313" key="3">
    <source>
        <dbReference type="EMBL" id="MCL7748780.1"/>
    </source>
</evidence>
<sequence length="155" mass="17750">MKLLVVDLKSKWWIIVFSLFYISLVLFVSFGGGSSFYPGRLDGSYTGVSHNFVPFSTIGTYLFNIHAYNFDFWFYNTFGVVLLFIPIGVLIPLLLPKLKNAWTIVLILMFSLTIESVQYVTQLGVFDVDDIMLNSLGGFIGIWVSSYLKRKRYLN</sequence>
<feature type="transmembrane region" description="Helical" evidence="1">
    <location>
        <begin position="72"/>
        <end position="94"/>
    </location>
</feature>
<dbReference type="AlphaFoldDB" id="A0A9X2I9I9"/>
<dbReference type="RefSeq" id="WP_250097668.1">
    <property type="nucleotide sequence ID" value="NZ_JAKRYL010000019.1"/>
</dbReference>
<name>A0A9X2I9I9_9BACI</name>
<dbReference type="Proteomes" id="UP001139150">
    <property type="component" value="Unassembled WGS sequence"/>
</dbReference>
<feature type="domain" description="VanZ-like" evidence="2">
    <location>
        <begin position="20"/>
        <end position="146"/>
    </location>
</feature>
<keyword evidence="4" id="KW-1185">Reference proteome</keyword>
<gene>
    <name evidence="3" type="ORF">MF646_16780</name>
</gene>
<feature type="transmembrane region" description="Helical" evidence="1">
    <location>
        <begin position="12"/>
        <end position="32"/>
    </location>
</feature>
<dbReference type="InterPro" id="IPR006976">
    <property type="entry name" value="VanZ-like"/>
</dbReference>
<reference evidence="3" key="1">
    <citation type="submission" date="2022-02" db="EMBL/GenBank/DDBJ databases">
        <title>Halalkalibacter sp. nov. isolated from Lonar Lake, India.</title>
        <authorList>
            <person name="Joshi A."/>
            <person name="Thite S."/>
            <person name="Lodha T."/>
        </authorList>
    </citation>
    <scope>NUCLEOTIDE SEQUENCE</scope>
    <source>
        <strain evidence="3">MEB205</strain>
    </source>
</reference>
<feature type="transmembrane region" description="Helical" evidence="1">
    <location>
        <begin position="131"/>
        <end position="148"/>
    </location>
</feature>
<keyword evidence="1" id="KW-0812">Transmembrane</keyword>
<feature type="transmembrane region" description="Helical" evidence="1">
    <location>
        <begin position="101"/>
        <end position="119"/>
    </location>
</feature>
<evidence type="ECO:0000313" key="4">
    <source>
        <dbReference type="Proteomes" id="UP001139150"/>
    </source>
</evidence>
<dbReference type="EMBL" id="JAKRYL010000019">
    <property type="protein sequence ID" value="MCL7748780.1"/>
    <property type="molecule type" value="Genomic_DNA"/>
</dbReference>
<evidence type="ECO:0000259" key="2">
    <source>
        <dbReference type="Pfam" id="PF04892"/>
    </source>
</evidence>